<comment type="caution">
    <text evidence="2">The sequence shown here is derived from an EMBL/GenBank/DDBJ whole genome shotgun (WGS) entry which is preliminary data.</text>
</comment>
<dbReference type="Pfam" id="PF04383">
    <property type="entry name" value="KilA-N"/>
    <property type="match status" value="1"/>
</dbReference>
<evidence type="ECO:0000313" key="2">
    <source>
        <dbReference type="EMBL" id="KKP44950.1"/>
    </source>
</evidence>
<dbReference type="AlphaFoldDB" id="A0A0G0C176"/>
<organism evidence="2 3">
    <name type="scientific">Candidatus Woesebacteria bacterium GW2011_GWB1_33_22</name>
    <dbReference type="NCBI Taxonomy" id="1618566"/>
    <lineage>
        <taxon>Bacteria</taxon>
        <taxon>Candidatus Woeseibacteriota</taxon>
    </lineage>
</organism>
<dbReference type="PROSITE" id="PS51301">
    <property type="entry name" value="KILA_N"/>
    <property type="match status" value="1"/>
</dbReference>
<evidence type="ECO:0000313" key="3">
    <source>
        <dbReference type="Proteomes" id="UP000034778"/>
    </source>
</evidence>
<dbReference type="PATRIC" id="fig|1618566.3.peg.571"/>
<proteinExistence type="predicted"/>
<accession>A0A0G0C176</accession>
<feature type="domain" description="KilA-N" evidence="1">
    <location>
        <begin position="4"/>
        <end position="140"/>
    </location>
</feature>
<dbReference type="EMBL" id="LBOW01000005">
    <property type="protein sequence ID" value="KKP44950.1"/>
    <property type="molecule type" value="Genomic_DNA"/>
</dbReference>
<gene>
    <name evidence="2" type="ORF">UR35_C0005G0080</name>
</gene>
<protein>
    <recommendedName>
        <fullName evidence="1">KilA-N domain-containing protein</fullName>
    </recommendedName>
</protein>
<name>A0A0G0C176_9BACT</name>
<dbReference type="InterPro" id="IPR017880">
    <property type="entry name" value="KilA_N"/>
</dbReference>
<sequence>MSVASQKITVKEIEIVVFKKDNTDYISLTDIAKYRGTSETDDVIKNWMRNRSTIEYLGLWEKLNNFNFKPVEFDGFWSKSGSNNFVLSPTKWIITTNAIGLVSKSGRNGGTFAHKDIAFEFATWLSPEFKLYLIKEFQRLKEDENLRLASGWNVKRTLTKINYKIHTNSIKENLIPANISKNKAKIIYASEADVLNVALFGITAKEWRDNNPKLEGNIRDYSDVTQLVVLANLEGINAELIRDCLSQSERLIKLNQIAIIQMKAILGNVNIKKLK</sequence>
<dbReference type="InterPro" id="IPR018004">
    <property type="entry name" value="KilA/APSES_HTH"/>
</dbReference>
<evidence type="ECO:0000259" key="1">
    <source>
        <dbReference type="PROSITE" id="PS51301"/>
    </source>
</evidence>
<dbReference type="STRING" id="1618566.UR35_C0005G0080"/>
<dbReference type="SMART" id="SM01252">
    <property type="entry name" value="KilA-N"/>
    <property type="match status" value="1"/>
</dbReference>
<dbReference type="Proteomes" id="UP000034778">
    <property type="component" value="Unassembled WGS sequence"/>
</dbReference>
<reference evidence="2 3" key="1">
    <citation type="journal article" date="2015" name="Nature">
        <title>rRNA introns, odd ribosomes, and small enigmatic genomes across a large radiation of phyla.</title>
        <authorList>
            <person name="Brown C.T."/>
            <person name="Hug L.A."/>
            <person name="Thomas B.C."/>
            <person name="Sharon I."/>
            <person name="Castelle C.J."/>
            <person name="Singh A."/>
            <person name="Wilkins M.J."/>
            <person name="Williams K.H."/>
            <person name="Banfield J.F."/>
        </authorList>
    </citation>
    <scope>NUCLEOTIDE SEQUENCE [LARGE SCALE GENOMIC DNA]</scope>
</reference>